<evidence type="ECO:0000313" key="1">
    <source>
        <dbReference type="EMBL" id="OJT05953.1"/>
    </source>
</evidence>
<name>A0A1M2VEK3_TRAPU</name>
<dbReference type="AlphaFoldDB" id="A0A1M2VEK3"/>
<sequence length="99" mass="11317">MSLVSGRTVYEKQARIWHPDLTPENDFQILALGSDQLESYTTAEKREWLQHEWASYVHACGSAEQAERDIKEFLDATASRILGIRIDKGSTYVQCRGNK</sequence>
<dbReference type="Proteomes" id="UP000184267">
    <property type="component" value="Unassembled WGS sequence"/>
</dbReference>
<organism evidence="1 2">
    <name type="scientific">Trametes pubescens</name>
    <name type="common">White-rot fungus</name>
    <dbReference type="NCBI Taxonomy" id="154538"/>
    <lineage>
        <taxon>Eukaryota</taxon>
        <taxon>Fungi</taxon>
        <taxon>Dikarya</taxon>
        <taxon>Basidiomycota</taxon>
        <taxon>Agaricomycotina</taxon>
        <taxon>Agaricomycetes</taxon>
        <taxon>Polyporales</taxon>
        <taxon>Polyporaceae</taxon>
        <taxon>Trametes</taxon>
    </lineage>
</organism>
<dbReference type="EMBL" id="MNAD01001364">
    <property type="protein sequence ID" value="OJT05953.1"/>
    <property type="molecule type" value="Genomic_DNA"/>
</dbReference>
<evidence type="ECO:0000313" key="2">
    <source>
        <dbReference type="Proteomes" id="UP000184267"/>
    </source>
</evidence>
<gene>
    <name evidence="1" type="ORF">TRAPUB_3140</name>
</gene>
<accession>A0A1M2VEK3</accession>
<keyword evidence="2" id="KW-1185">Reference proteome</keyword>
<comment type="caution">
    <text evidence="1">The sequence shown here is derived from an EMBL/GenBank/DDBJ whole genome shotgun (WGS) entry which is preliminary data.</text>
</comment>
<reference evidence="1 2" key="1">
    <citation type="submission" date="2016-10" db="EMBL/GenBank/DDBJ databases">
        <title>Genome sequence of the basidiomycete white-rot fungus Trametes pubescens.</title>
        <authorList>
            <person name="Makela M.R."/>
            <person name="Granchi Z."/>
            <person name="Peng M."/>
            <person name="De Vries R.P."/>
            <person name="Grigoriev I."/>
            <person name="Riley R."/>
            <person name="Hilden K."/>
        </authorList>
    </citation>
    <scope>NUCLEOTIDE SEQUENCE [LARGE SCALE GENOMIC DNA]</scope>
    <source>
        <strain evidence="1 2">FBCC735</strain>
    </source>
</reference>
<protein>
    <submittedName>
        <fullName evidence="1">Uncharacterized protein</fullName>
    </submittedName>
</protein>
<proteinExistence type="predicted"/>